<proteinExistence type="predicted"/>
<evidence type="ECO:0000313" key="1">
    <source>
        <dbReference type="EMBL" id="KAI8041623.1"/>
    </source>
</evidence>
<dbReference type="EMBL" id="JAMKOV010000003">
    <property type="protein sequence ID" value="KAI8041623.1"/>
    <property type="molecule type" value="Genomic_DNA"/>
</dbReference>
<protein>
    <submittedName>
        <fullName evidence="1">Uncharacterized protein</fullName>
    </submittedName>
</protein>
<dbReference type="AlphaFoldDB" id="A0A9P9YRL1"/>
<keyword evidence="2" id="KW-1185">Reference proteome</keyword>
<name>A0A9P9YRL1_9MUSC</name>
<reference evidence="1" key="1">
    <citation type="journal article" date="2023" name="Genome Biol. Evol.">
        <title>Long-read-based Genome Assembly of Drosophila gunungcola Reveals Fewer Chemosensory Genes in Flower-breeding Species.</title>
        <authorList>
            <person name="Negi A."/>
            <person name="Liao B.Y."/>
            <person name="Yeh S.D."/>
        </authorList>
    </citation>
    <scope>NUCLEOTIDE SEQUENCE</scope>
    <source>
        <strain evidence="1">Sukarami</strain>
    </source>
</reference>
<gene>
    <name evidence="1" type="ORF">M5D96_005888</name>
</gene>
<dbReference type="Proteomes" id="UP001059596">
    <property type="component" value="Unassembled WGS sequence"/>
</dbReference>
<organism evidence="1 2">
    <name type="scientific">Drosophila gunungcola</name>
    <name type="common">fruit fly</name>
    <dbReference type="NCBI Taxonomy" id="103775"/>
    <lineage>
        <taxon>Eukaryota</taxon>
        <taxon>Metazoa</taxon>
        <taxon>Ecdysozoa</taxon>
        <taxon>Arthropoda</taxon>
        <taxon>Hexapoda</taxon>
        <taxon>Insecta</taxon>
        <taxon>Pterygota</taxon>
        <taxon>Neoptera</taxon>
        <taxon>Endopterygota</taxon>
        <taxon>Diptera</taxon>
        <taxon>Brachycera</taxon>
        <taxon>Muscomorpha</taxon>
        <taxon>Ephydroidea</taxon>
        <taxon>Drosophilidae</taxon>
        <taxon>Drosophila</taxon>
        <taxon>Sophophora</taxon>
    </lineage>
</organism>
<evidence type="ECO:0000313" key="2">
    <source>
        <dbReference type="Proteomes" id="UP001059596"/>
    </source>
</evidence>
<comment type="caution">
    <text evidence="1">The sequence shown here is derived from an EMBL/GenBank/DDBJ whole genome shotgun (WGS) entry which is preliminary data.</text>
</comment>
<sequence length="81" mass="8941">MDNVLEDVVHPDSHSHNMVSSCTGMISQIELPTELISQCSHQNNLNGGTGGDDSLQQLSQAITNRQQMELHMHKMNGLPMK</sequence>
<accession>A0A9P9YRL1</accession>